<comment type="caution">
    <text evidence="2">The sequence shown here is derived from an EMBL/GenBank/DDBJ whole genome shotgun (WGS) entry which is preliminary data.</text>
</comment>
<feature type="signal peptide" evidence="1">
    <location>
        <begin position="1"/>
        <end position="21"/>
    </location>
</feature>
<dbReference type="RefSeq" id="WP_230736815.1">
    <property type="nucleotide sequence ID" value="NZ_JAJNDB010000004.1"/>
</dbReference>
<dbReference type="EMBL" id="JAJNDB010000004">
    <property type="protein sequence ID" value="MCD2195587.1"/>
    <property type="molecule type" value="Genomic_DNA"/>
</dbReference>
<evidence type="ECO:0000256" key="1">
    <source>
        <dbReference type="SAM" id="SignalP"/>
    </source>
</evidence>
<feature type="chain" id="PRO_5045601212" evidence="1">
    <location>
        <begin position="22"/>
        <end position="135"/>
    </location>
</feature>
<evidence type="ECO:0000313" key="3">
    <source>
        <dbReference type="Proteomes" id="UP001199469"/>
    </source>
</evidence>
<protein>
    <submittedName>
        <fullName evidence="2">Uncharacterized protein</fullName>
    </submittedName>
</protein>
<keyword evidence="3" id="KW-1185">Reference proteome</keyword>
<keyword evidence="1" id="KW-0732">Signal</keyword>
<proteinExistence type="predicted"/>
<gene>
    <name evidence="2" type="ORF">LQ327_19645</name>
</gene>
<reference evidence="2 3" key="1">
    <citation type="submission" date="2021-11" db="EMBL/GenBank/DDBJ databases">
        <title>Draft genome sequence of Actinomycetospora sp. SF1 isolated from the rhizosphere soil.</title>
        <authorList>
            <person name="Duangmal K."/>
            <person name="Chantavorakit T."/>
        </authorList>
    </citation>
    <scope>NUCLEOTIDE SEQUENCE [LARGE SCALE GENOMIC DNA]</scope>
    <source>
        <strain evidence="2 3">TBRC 5722</strain>
    </source>
</reference>
<name>A0ABS8PBE5_9PSEU</name>
<sequence length="135" mass="13229">MLLILLGVLLAAACSSPPPTSAPPAGTAAAPSAPVTAIPAGTYRNAIVPSGPQSLVIGAGSSYTQVMTSTGQSIQGTLGQDAQQRVTFTSVAGAPCAGQVGTYKASVDGTTLHLTAVADPCQSRASAFVSGPWTS</sequence>
<organism evidence="2 3">
    <name type="scientific">Actinomycetospora endophytica</name>
    <dbReference type="NCBI Taxonomy" id="2291215"/>
    <lineage>
        <taxon>Bacteria</taxon>
        <taxon>Bacillati</taxon>
        <taxon>Actinomycetota</taxon>
        <taxon>Actinomycetes</taxon>
        <taxon>Pseudonocardiales</taxon>
        <taxon>Pseudonocardiaceae</taxon>
        <taxon>Actinomycetospora</taxon>
    </lineage>
</organism>
<accession>A0ABS8PBE5</accession>
<dbReference type="Proteomes" id="UP001199469">
    <property type="component" value="Unassembled WGS sequence"/>
</dbReference>
<evidence type="ECO:0000313" key="2">
    <source>
        <dbReference type="EMBL" id="MCD2195587.1"/>
    </source>
</evidence>